<dbReference type="Proteomes" id="UP001153269">
    <property type="component" value="Unassembled WGS sequence"/>
</dbReference>
<organism evidence="2 3">
    <name type="scientific">Pleuronectes platessa</name>
    <name type="common">European plaice</name>
    <dbReference type="NCBI Taxonomy" id="8262"/>
    <lineage>
        <taxon>Eukaryota</taxon>
        <taxon>Metazoa</taxon>
        <taxon>Chordata</taxon>
        <taxon>Craniata</taxon>
        <taxon>Vertebrata</taxon>
        <taxon>Euteleostomi</taxon>
        <taxon>Actinopterygii</taxon>
        <taxon>Neopterygii</taxon>
        <taxon>Teleostei</taxon>
        <taxon>Neoteleostei</taxon>
        <taxon>Acanthomorphata</taxon>
        <taxon>Carangaria</taxon>
        <taxon>Pleuronectiformes</taxon>
        <taxon>Pleuronectoidei</taxon>
        <taxon>Pleuronectidae</taxon>
        <taxon>Pleuronectes</taxon>
    </lineage>
</organism>
<gene>
    <name evidence="2" type="ORF">PLEPLA_LOCUS6633</name>
</gene>
<evidence type="ECO:0000313" key="2">
    <source>
        <dbReference type="EMBL" id="CAB1418807.1"/>
    </source>
</evidence>
<comment type="caution">
    <text evidence="2">The sequence shown here is derived from an EMBL/GenBank/DDBJ whole genome shotgun (WGS) entry which is preliminary data.</text>
</comment>
<dbReference type="AlphaFoldDB" id="A0A9N7TTT4"/>
<feature type="region of interest" description="Disordered" evidence="1">
    <location>
        <begin position="56"/>
        <end position="94"/>
    </location>
</feature>
<name>A0A9N7TTT4_PLEPL</name>
<feature type="compositionally biased region" description="Basic and acidic residues" evidence="1">
    <location>
        <begin position="77"/>
        <end position="94"/>
    </location>
</feature>
<protein>
    <submittedName>
        <fullName evidence="2">Uncharacterized protein</fullName>
    </submittedName>
</protein>
<proteinExistence type="predicted"/>
<sequence length="94" mass="10034">MRGAGGVPSGGGRVRSLVLVMMLETLWPPGRRKNNGMGYFYGGAKQWVTSRWDAGARADAPLPAPVPPRQPLPLPQRRRENGAGGRVDERVGGG</sequence>
<evidence type="ECO:0000256" key="1">
    <source>
        <dbReference type="SAM" id="MobiDB-lite"/>
    </source>
</evidence>
<accession>A0A9N7TTT4</accession>
<keyword evidence="3" id="KW-1185">Reference proteome</keyword>
<feature type="compositionally biased region" description="Pro residues" evidence="1">
    <location>
        <begin position="62"/>
        <end position="74"/>
    </location>
</feature>
<reference evidence="2" key="1">
    <citation type="submission" date="2020-03" db="EMBL/GenBank/DDBJ databases">
        <authorList>
            <person name="Weist P."/>
        </authorList>
    </citation>
    <scope>NUCLEOTIDE SEQUENCE</scope>
</reference>
<evidence type="ECO:0000313" key="3">
    <source>
        <dbReference type="Proteomes" id="UP001153269"/>
    </source>
</evidence>
<dbReference type="EMBL" id="CADEAL010000341">
    <property type="protein sequence ID" value="CAB1418807.1"/>
    <property type="molecule type" value="Genomic_DNA"/>
</dbReference>